<organism evidence="2">
    <name type="scientific">Tanacetum cinerariifolium</name>
    <name type="common">Dalmatian daisy</name>
    <name type="synonym">Chrysanthemum cinerariifolium</name>
    <dbReference type="NCBI Taxonomy" id="118510"/>
    <lineage>
        <taxon>Eukaryota</taxon>
        <taxon>Viridiplantae</taxon>
        <taxon>Streptophyta</taxon>
        <taxon>Embryophyta</taxon>
        <taxon>Tracheophyta</taxon>
        <taxon>Spermatophyta</taxon>
        <taxon>Magnoliopsida</taxon>
        <taxon>eudicotyledons</taxon>
        <taxon>Gunneridae</taxon>
        <taxon>Pentapetalae</taxon>
        <taxon>asterids</taxon>
        <taxon>campanulids</taxon>
        <taxon>Asterales</taxon>
        <taxon>Asteraceae</taxon>
        <taxon>Asteroideae</taxon>
        <taxon>Anthemideae</taxon>
        <taxon>Anthemidinae</taxon>
        <taxon>Tanacetum</taxon>
    </lineage>
</organism>
<feature type="region of interest" description="Disordered" evidence="1">
    <location>
        <begin position="1"/>
        <end position="22"/>
    </location>
</feature>
<accession>A0A699Q8R8</accession>
<gene>
    <name evidence="2" type="ORF">Tci_831115</name>
</gene>
<comment type="caution">
    <text evidence="2">The sequence shown here is derived from an EMBL/GenBank/DDBJ whole genome shotgun (WGS) entry which is preliminary data.</text>
</comment>
<dbReference type="AlphaFoldDB" id="A0A699Q8R8"/>
<evidence type="ECO:0000256" key="1">
    <source>
        <dbReference type="SAM" id="MobiDB-lite"/>
    </source>
</evidence>
<evidence type="ECO:0000313" key="2">
    <source>
        <dbReference type="EMBL" id="GFC59145.1"/>
    </source>
</evidence>
<proteinExistence type="predicted"/>
<dbReference type="EMBL" id="BKCJ010980321">
    <property type="protein sequence ID" value="GFC59145.1"/>
    <property type="molecule type" value="Genomic_DNA"/>
</dbReference>
<feature type="non-terminal residue" evidence="2">
    <location>
        <position position="77"/>
    </location>
</feature>
<protein>
    <submittedName>
        <fullName evidence="2">WRKY transcription factor 55-like</fullName>
    </submittedName>
</protein>
<reference evidence="2" key="1">
    <citation type="journal article" date="2019" name="Sci. Rep.">
        <title>Draft genome of Tanacetum cinerariifolium, the natural source of mosquito coil.</title>
        <authorList>
            <person name="Yamashiro T."/>
            <person name="Shiraishi A."/>
            <person name="Satake H."/>
            <person name="Nakayama K."/>
        </authorList>
    </citation>
    <scope>NUCLEOTIDE SEQUENCE</scope>
</reference>
<sequence length="77" mass="8364">MAVHDYGHHEQPPAMEVGGGSMPEWLRSSQAMDMVLQEHIALHQHHGFEAIAGQGLGGGNVEAVATDVTHSLQRTRR</sequence>
<feature type="compositionally biased region" description="Basic and acidic residues" evidence="1">
    <location>
        <begin position="1"/>
        <end position="11"/>
    </location>
</feature>
<name>A0A699Q8R8_TANCI</name>